<comment type="caution">
    <text evidence="1">The sequence shown here is derived from an EMBL/GenBank/DDBJ whole genome shotgun (WGS) entry which is preliminary data.</text>
</comment>
<reference evidence="1 2" key="1">
    <citation type="submission" date="2018-06" db="EMBL/GenBank/DDBJ databases">
        <title>Pseudomonas diversity within urban Lake Michigan freshwaters.</title>
        <authorList>
            <person name="Batrich M."/>
            <person name="Hatzopoulos T."/>
            <person name="Putonti C."/>
        </authorList>
    </citation>
    <scope>NUCLEOTIDE SEQUENCE [LARGE SCALE GENOMIC DNA]</scope>
    <source>
        <strain evidence="1 2">MB-090624</strain>
    </source>
</reference>
<dbReference type="Gene3D" id="1.10.30.50">
    <property type="match status" value="1"/>
</dbReference>
<evidence type="ECO:0008006" key="3">
    <source>
        <dbReference type="Google" id="ProtNLM"/>
    </source>
</evidence>
<dbReference type="Proteomes" id="UP000248188">
    <property type="component" value="Unassembled WGS sequence"/>
</dbReference>
<dbReference type="EMBL" id="QJRN01000003">
    <property type="protein sequence ID" value="PYC41527.1"/>
    <property type="molecule type" value="Genomic_DNA"/>
</dbReference>
<protein>
    <recommendedName>
        <fullName evidence="3">HNH endonuclease</fullName>
    </recommendedName>
</protein>
<gene>
    <name evidence="1" type="ORF">DMX08_07175</name>
</gene>
<sequence>MLKFKALSREVEDLHLKTLGKRFDEVLNHWTELDDYPACATKLRERLKDRRRDILIGGVQELRSVIDQVEDDAQDLLEYLVKRPRGKKRKDHPQMELLINKLNELFNYAKFDDKDDGWNAYKLVAQHSLRICPYCHMNHVNYHEQRAKNSGELELRPPLDHFLPQSIYPYLAVSLYNLIPCCDRCNSTTIKGAKDPKQTIPHPFDDSALRMSFKVEGSALGIHGLTDEELGLSVTGDGAWQNFAEFFRLQERYQWHRAEMNDMLLRIQTLEESDDVLEKLMIRPLFILGFAPYDVEKRALGICLLDIAKNLKAL</sequence>
<name>A0A9Q6NA59_9PSED</name>
<evidence type="ECO:0000313" key="2">
    <source>
        <dbReference type="Proteomes" id="UP000248188"/>
    </source>
</evidence>
<proteinExistence type="predicted"/>
<accession>A0A9Q6NA59</accession>
<evidence type="ECO:0000313" key="1">
    <source>
        <dbReference type="EMBL" id="PYC41527.1"/>
    </source>
</evidence>
<organism evidence="1 2">
    <name type="scientific">Pseudomonas protegens</name>
    <dbReference type="NCBI Taxonomy" id="380021"/>
    <lineage>
        <taxon>Bacteria</taxon>
        <taxon>Pseudomonadati</taxon>
        <taxon>Pseudomonadota</taxon>
        <taxon>Gammaproteobacteria</taxon>
        <taxon>Pseudomonadales</taxon>
        <taxon>Pseudomonadaceae</taxon>
        <taxon>Pseudomonas</taxon>
    </lineage>
</organism>
<dbReference type="AlphaFoldDB" id="A0A9Q6NA59"/>
<dbReference type="RefSeq" id="WP_110651775.1">
    <property type="nucleotide sequence ID" value="NZ_QJRN01000003.1"/>
</dbReference>